<dbReference type="AlphaFoldDB" id="A0A7C3ZJC2"/>
<comment type="caution">
    <text evidence="2">The sequence shown here is derived from an EMBL/GenBank/DDBJ whole genome shotgun (WGS) entry which is preliminary data.</text>
</comment>
<dbReference type="PROSITE" id="PS50943">
    <property type="entry name" value="HTH_CROC1"/>
    <property type="match status" value="1"/>
</dbReference>
<dbReference type="Pfam" id="PF01381">
    <property type="entry name" value="HTH_3"/>
    <property type="match status" value="1"/>
</dbReference>
<dbReference type="InterPro" id="IPR001387">
    <property type="entry name" value="Cro/C1-type_HTH"/>
</dbReference>
<dbReference type="InterPro" id="IPR010982">
    <property type="entry name" value="Lambda_DNA-bd_dom_sf"/>
</dbReference>
<name>A0A7C3ZJC2_9CYAN</name>
<dbReference type="Gene3D" id="1.10.260.40">
    <property type="entry name" value="lambda repressor-like DNA-binding domains"/>
    <property type="match status" value="1"/>
</dbReference>
<sequence length="77" mass="8851">MNITQQPELAELVRALRSRQSLTQEQFAAKLGVTFRTVNRWENAHATPSPMALKLIHLMLKDMGEPGKDLLRRYFAD</sequence>
<dbReference type="EMBL" id="DSPX01000005">
    <property type="protein sequence ID" value="HGF99240.1"/>
    <property type="molecule type" value="Genomic_DNA"/>
</dbReference>
<dbReference type="CDD" id="cd00093">
    <property type="entry name" value="HTH_XRE"/>
    <property type="match status" value="1"/>
</dbReference>
<reference evidence="2" key="1">
    <citation type="journal article" date="2020" name="mSystems">
        <title>Genome- and Community-Level Interaction Insights into Carbon Utilization and Element Cycling Functions of Hydrothermarchaeota in Hydrothermal Sediment.</title>
        <authorList>
            <person name="Zhou Z."/>
            <person name="Liu Y."/>
            <person name="Xu W."/>
            <person name="Pan J."/>
            <person name="Luo Z.H."/>
            <person name="Li M."/>
        </authorList>
    </citation>
    <scope>NUCLEOTIDE SEQUENCE [LARGE SCALE GENOMIC DNA]</scope>
    <source>
        <strain evidence="2">SpSt-374</strain>
    </source>
</reference>
<evidence type="ECO:0000259" key="1">
    <source>
        <dbReference type="PROSITE" id="PS50943"/>
    </source>
</evidence>
<organism evidence="2">
    <name type="scientific">Planktothricoides sp. SpSt-374</name>
    <dbReference type="NCBI Taxonomy" id="2282167"/>
    <lineage>
        <taxon>Bacteria</taxon>
        <taxon>Bacillati</taxon>
        <taxon>Cyanobacteriota</taxon>
        <taxon>Cyanophyceae</taxon>
        <taxon>Oscillatoriophycideae</taxon>
        <taxon>Oscillatoriales</taxon>
        <taxon>Oscillatoriaceae</taxon>
        <taxon>Planktothricoides</taxon>
    </lineage>
</organism>
<dbReference type="SMART" id="SM00530">
    <property type="entry name" value="HTH_XRE"/>
    <property type="match status" value="1"/>
</dbReference>
<evidence type="ECO:0000313" key="2">
    <source>
        <dbReference type="EMBL" id="HGF99240.1"/>
    </source>
</evidence>
<dbReference type="GO" id="GO:0003677">
    <property type="term" value="F:DNA binding"/>
    <property type="evidence" value="ECO:0007669"/>
    <property type="project" value="InterPro"/>
</dbReference>
<protein>
    <submittedName>
        <fullName evidence="2">Helix-turn-helix domain-containing protein</fullName>
    </submittedName>
</protein>
<proteinExistence type="predicted"/>
<gene>
    <name evidence="2" type="ORF">ENR15_00815</name>
</gene>
<dbReference type="SUPFAM" id="SSF47413">
    <property type="entry name" value="lambda repressor-like DNA-binding domains"/>
    <property type="match status" value="1"/>
</dbReference>
<feature type="domain" description="HTH cro/C1-type" evidence="1">
    <location>
        <begin position="13"/>
        <end position="49"/>
    </location>
</feature>
<accession>A0A7C3ZJC2</accession>